<feature type="transmembrane region" description="Helical" evidence="1">
    <location>
        <begin position="78"/>
        <end position="98"/>
    </location>
</feature>
<dbReference type="RefSeq" id="WP_138087490.1">
    <property type="nucleotide sequence ID" value="NZ_VAUV01000012.1"/>
</dbReference>
<feature type="transmembrane region" description="Helical" evidence="1">
    <location>
        <begin position="103"/>
        <end position="120"/>
    </location>
</feature>
<sequence>MSEATPAKPRFDLSLASAHLILRLWVAMRLIMAGVDKFRAGNGPDTTFSFENYDKKSTAIANLMATNSLLPAALCGPYAHSIGYVLLLVGLWTLIGLFTELSLLAAGLVFLSLGFGLAALPDDLELSANIGVAIIITALALYTARGNKFSLDGVLFRKK</sequence>
<dbReference type="Proteomes" id="UP000306196">
    <property type="component" value="Unassembled WGS sequence"/>
</dbReference>
<evidence type="ECO:0000313" key="3">
    <source>
        <dbReference type="Proteomes" id="UP000306196"/>
    </source>
</evidence>
<keyword evidence="1" id="KW-0472">Membrane</keyword>
<proteinExistence type="predicted"/>
<dbReference type="OrthoDB" id="195171at2"/>
<accession>A0A5R8KBI4</accession>
<keyword evidence="1" id="KW-1133">Transmembrane helix</keyword>
<feature type="transmembrane region" description="Helical" evidence="1">
    <location>
        <begin position="12"/>
        <end position="32"/>
    </location>
</feature>
<protein>
    <submittedName>
        <fullName evidence="2">DoxX family membrane protein</fullName>
    </submittedName>
</protein>
<keyword evidence="3" id="KW-1185">Reference proteome</keyword>
<evidence type="ECO:0000256" key="1">
    <source>
        <dbReference type="SAM" id="Phobius"/>
    </source>
</evidence>
<gene>
    <name evidence="2" type="ORF">FEM03_17035</name>
</gene>
<evidence type="ECO:0000313" key="2">
    <source>
        <dbReference type="EMBL" id="TLD69661.1"/>
    </source>
</evidence>
<name>A0A5R8KBI4_9BACT</name>
<keyword evidence="1" id="KW-0812">Transmembrane</keyword>
<comment type="caution">
    <text evidence="2">The sequence shown here is derived from an EMBL/GenBank/DDBJ whole genome shotgun (WGS) entry which is preliminary data.</text>
</comment>
<organism evidence="2 3">
    <name type="scientific">Phragmitibacter flavus</name>
    <dbReference type="NCBI Taxonomy" id="2576071"/>
    <lineage>
        <taxon>Bacteria</taxon>
        <taxon>Pseudomonadati</taxon>
        <taxon>Verrucomicrobiota</taxon>
        <taxon>Verrucomicrobiia</taxon>
        <taxon>Verrucomicrobiales</taxon>
        <taxon>Verrucomicrobiaceae</taxon>
        <taxon>Phragmitibacter</taxon>
    </lineage>
</organism>
<feature type="transmembrane region" description="Helical" evidence="1">
    <location>
        <begin position="126"/>
        <end position="144"/>
    </location>
</feature>
<dbReference type="EMBL" id="VAUV01000012">
    <property type="protein sequence ID" value="TLD69661.1"/>
    <property type="molecule type" value="Genomic_DNA"/>
</dbReference>
<dbReference type="AlphaFoldDB" id="A0A5R8KBI4"/>
<reference evidence="2 3" key="1">
    <citation type="submission" date="2019-05" db="EMBL/GenBank/DDBJ databases">
        <title>Verrucobacter flavum gen. nov., sp. nov. a new member of the family Verrucomicrobiaceae.</title>
        <authorList>
            <person name="Szuroczki S."/>
            <person name="Abbaszade G."/>
            <person name="Szabo A."/>
            <person name="Felfoldi T."/>
            <person name="Schumann P."/>
            <person name="Boka K."/>
            <person name="Keki Z."/>
            <person name="Toumi M."/>
            <person name="Toth E."/>
        </authorList>
    </citation>
    <scope>NUCLEOTIDE SEQUENCE [LARGE SCALE GENOMIC DNA]</scope>
    <source>
        <strain evidence="2 3">MG-N-17</strain>
    </source>
</reference>